<dbReference type="EMBL" id="CP131062">
    <property type="protein sequence ID" value="WNY27884.1"/>
    <property type="molecule type" value="Genomic_DNA"/>
</dbReference>
<sequence>MEEYEVSKWYPINSKEEYAGFIHYFVMSPLEGEFQYKYENDPKNKRYYRNKKYSEKVKKEYIDSGLRVNSIRFVPN</sequence>
<dbReference type="KEGG" id="mees:MmiEs2_00610"/>
<accession>A0AA96V7A9</accession>
<evidence type="ECO:0000313" key="1">
    <source>
        <dbReference type="EMBL" id="WNY27884.1"/>
    </source>
</evidence>
<reference evidence="1 2" key="1">
    <citation type="submission" date="2023-07" db="EMBL/GenBank/DDBJ databases">
        <title>Closed genome sequence of Methanimicrococcus sp. Es2.</title>
        <authorList>
            <person name="Protasov E."/>
            <person name="Platt K."/>
            <person name="Reeh H."/>
            <person name="Poehlein A."/>
            <person name="Daniel R."/>
            <person name="Brune A."/>
        </authorList>
    </citation>
    <scope>NUCLEOTIDE SEQUENCE [LARGE SCALE GENOMIC DNA]</scope>
    <source>
        <strain evidence="1 2">Es2</strain>
    </source>
</reference>
<name>A0AA96V7A9_9EURY</name>
<keyword evidence="2" id="KW-1185">Reference proteome</keyword>
<gene>
    <name evidence="1" type="ORF">MmiEs2_00610</name>
</gene>
<proteinExistence type="predicted"/>
<organism evidence="1 2">
    <name type="scientific">Methanimicrococcus stummii</name>
    <dbReference type="NCBI Taxonomy" id="3028294"/>
    <lineage>
        <taxon>Archaea</taxon>
        <taxon>Methanobacteriati</taxon>
        <taxon>Methanobacteriota</taxon>
        <taxon>Stenosarchaea group</taxon>
        <taxon>Methanomicrobia</taxon>
        <taxon>Methanosarcinales</taxon>
        <taxon>Methanosarcinaceae</taxon>
        <taxon>Methanimicrococcus</taxon>
    </lineage>
</organism>
<dbReference type="RefSeq" id="WP_316559458.1">
    <property type="nucleotide sequence ID" value="NZ_CP131062.1"/>
</dbReference>
<protein>
    <submittedName>
        <fullName evidence="1">Uncharacterized protein</fullName>
    </submittedName>
</protein>
<dbReference type="Proteomes" id="UP001302662">
    <property type="component" value="Chromosome"/>
</dbReference>
<dbReference type="AlphaFoldDB" id="A0AA96V7A9"/>
<evidence type="ECO:0000313" key="2">
    <source>
        <dbReference type="Proteomes" id="UP001302662"/>
    </source>
</evidence>
<dbReference type="GeneID" id="85196513"/>